<proteinExistence type="predicted"/>
<protein>
    <submittedName>
        <fullName evidence="1">Uncharacterized protein</fullName>
    </submittedName>
</protein>
<keyword evidence="2" id="KW-1185">Reference proteome</keyword>
<gene>
    <name evidence="1" type="ORF">A6X21_00095</name>
</gene>
<dbReference type="EMBL" id="LYDR01000110">
    <property type="protein sequence ID" value="ODA30325.1"/>
    <property type="molecule type" value="Genomic_DNA"/>
</dbReference>
<dbReference type="STRING" id="1841610.A6X21_00095"/>
<accession>A0A1C3EAQ2</accession>
<evidence type="ECO:0000313" key="2">
    <source>
        <dbReference type="Proteomes" id="UP000094828"/>
    </source>
</evidence>
<dbReference type="Proteomes" id="UP000094828">
    <property type="component" value="Unassembled WGS sequence"/>
</dbReference>
<sequence length="87" mass="9596">MNLYGLYRCCGISKPDALSIGPCVDAVNDSDTFDETMADARAQEACQSRISEWMPVGIIPLTLQGSQGVWRWDIARLGIFRTHGTCD</sequence>
<reference evidence="1 2" key="1">
    <citation type="submission" date="2016-05" db="EMBL/GenBank/DDBJ databases">
        <title>Genomic and physiological characterization of Planctopirus sp. isolated from fresh water lake.</title>
        <authorList>
            <person name="Subhash Y."/>
            <person name="Ramana C."/>
        </authorList>
    </citation>
    <scope>NUCLEOTIDE SEQUENCE [LARGE SCALE GENOMIC DNA]</scope>
    <source>
        <strain evidence="1 2">JC280</strain>
    </source>
</reference>
<comment type="caution">
    <text evidence="1">The sequence shown here is derived from an EMBL/GenBank/DDBJ whole genome shotgun (WGS) entry which is preliminary data.</text>
</comment>
<dbReference type="AlphaFoldDB" id="A0A1C3EAQ2"/>
<organism evidence="1 2">
    <name type="scientific">Planctopirus hydrillae</name>
    <dbReference type="NCBI Taxonomy" id="1841610"/>
    <lineage>
        <taxon>Bacteria</taxon>
        <taxon>Pseudomonadati</taxon>
        <taxon>Planctomycetota</taxon>
        <taxon>Planctomycetia</taxon>
        <taxon>Planctomycetales</taxon>
        <taxon>Planctomycetaceae</taxon>
        <taxon>Planctopirus</taxon>
    </lineage>
</organism>
<evidence type="ECO:0000313" key="1">
    <source>
        <dbReference type="EMBL" id="ODA30325.1"/>
    </source>
</evidence>
<name>A0A1C3EAQ2_9PLAN</name>